<evidence type="ECO:0000313" key="4">
    <source>
        <dbReference type="Proteomes" id="UP000273516"/>
    </source>
</evidence>
<dbReference type="InterPro" id="IPR015168">
    <property type="entry name" value="SsuA/THI5"/>
</dbReference>
<feature type="signal peptide" evidence="1">
    <location>
        <begin position="1"/>
        <end position="26"/>
    </location>
</feature>
<dbReference type="Gene3D" id="3.40.190.10">
    <property type="entry name" value="Periplasmic binding protein-like II"/>
    <property type="match status" value="2"/>
</dbReference>
<dbReference type="SUPFAM" id="SSF53850">
    <property type="entry name" value="Periplasmic binding protein-like II"/>
    <property type="match status" value="1"/>
</dbReference>
<sequence>MNSTRRGMAALCAAAVLAIAAFPVLADSPVITIGTLENGTVNWELQTIREHGFDQKNGFRLEIVPLAGNPATQIAMLGGEVDSIVSDLLWVAQQRAAGADFTFLPYSTAVGGLVVPEDSEVRSLVDLKGKKIGIAGGPVDKSWLILRAWNLQKNGEDLADVTEQVFGAPPVIQNAAETGEVAGAINFWHYLARMKAGGMREIVDVSQAAVDLGLNPEVPLLGYVLRASWIRENPDLAQGLARASSQAKSLLRLDDAVWDDLRPIMDVADDAEFEALREGWRDGIPDEKAPISPEDAQKMFSVMAELGGDDLTGGLTELPEGLFWSGDLSWSHE</sequence>
<dbReference type="Proteomes" id="UP000273516">
    <property type="component" value="Unassembled WGS sequence"/>
</dbReference>
<evidence type="ECO:0000256" key="1">
    <source>
        <dbReference type="SAM" id="SignalP"/>
    </source>
</evidence>
<dbReference type="AlphaFoldDB" id="A0A3M0M2X2"/>
<evidence type="ECO:0000313" key="3">
    <source>
        <dbReference type="EMBL" id="RMC32006.1"/>
    </source>
</evidence>
<accession>A0A3M0M2X2</accession>
<dbReference type="PANTHER" id="PTHR30024">
    <property type="entry name" value="ALIPHATIC SULFONATES-BINDING PROTEIN-RELATED"/>
    <property type="match status" value="1"/>
</dbReference>
<feature type="domain" description="SsuA/THI5-like" evidence="2">
    <location>
        <begin position="50"/>
        <end position="247"/>
    </location>
</feature>
<comment type="caution">
    <text evidence="3">The sequence shown here is derived from an EMBL/GenBank/DDBJ whole genome shotgun (WGS) entry which is preliminary data.</text>
</comment>
<gene>
    <name evidence="3" type="ORF">C9E81_19220</name>
</gene>
<dbReference type="Pfam" id="PF09084">
    <property type="entry name" value="NMT1"/>
    <property type="match status" value="1"/>
</dbReference>
<keyword evidence="4" id="KW-1185">Reference proteome</keyword>
<dbReference type="OrthoDB" id="5621714at2"/>
<proteinExistence type="predicted"/>
<organism evidence="3 4">
    <name type="scientific">Paracoccus alkanivorans</name>
    <dbReference type="NCBI Taxonomy" id="2116655"/>
    <lineage>
        <taxon>Bacteria</taxon>
        <taxon>Pseudomonadati</taxon>
        <taxon>Pseudomonadota</taxon>
        <taxon>Alphaproteobacteria</taxon>
        <taxon>Rhodobacterales</taxon>
        <taxon>Paracoccaceae</taxon>
        <taxon>Paracoccus</taxon>
    </lineage>
</organism>
<feature type="chain" id="PRO_5018119436" evidence="1">
    <location>
        <begin position="27"/>
        <end position="333"/>
    </location>
</feature>
<keyword evidence="1" id="KW-0732">Signal</keyword>
<protein>
    <submittedName>
        <fullName evidence="3">ABC transporter substrate-binding protein</fullName>
    </submittedName>
</protein>
<dbReference type="PANTHER" id="PTHR30024:SF48">
    <property type="entry name" value="ABC TRANSPORTER SUBSTRATE-BINDING PROTEIN"/>
    <property type="match status" value="1"/>
</dbReference>
<dbReference type="EMBL" id="QOKZ01000010">
    <property type="protein sequence ID" value="RMC32006.1"/>
    <property type="molecule type" value="Genomic_DNA"/>
</dbReference>
<evidence type="ECO:0000259" key="2">
    <source>
        <dbReference type="Pfam" id="PF09084"/>
    </source>
</evidence>
<name>A0A3M0M2X2_9RHOB</name>
<reference evidence="3 4" key="1">
    <citation type="submission" date="2018-07" db="EMBL/GenBank/DDBJ databases">
        <authorList>
            <person name="Zhang Y."/>
            <person name="Wang L."/>
            <person name="Ma S."/>
        </authorList>
    </citation>
    <scope>NUCLEOTIDE SEQUENCE [LARGE SCALE GENOMIC DNA]</scope>
    <source>
        <strain evidence="3 4">4-2</strain>
    </source>
</reference>
<dbReference type="RefSeq" id="WP_122113977.1">
    <property type="nucleotide sequence ID" value="NZ_QOKZ01000010.1"/>
</dbReference>